<dbReference type="Gene3D" id="3.30.1460.10">
    <property type="match status" value="1"/>
</dbReference>
<dbReference type="InterPro" id="IPR010261">
    <property type="entry name" value="Tir_chaperone"/>
</dbReference>
<reference evidence="1 2" key="1">
    <citation type="submission" date="2016-10" db="EMBL/GenBank/DDBJ databases">
        <authorList>
            <person name="de Groot N.N."/>
        </authorList>
    </citation>
    <scope>NUCLEOTIDE SEQUENCE [LARGE SCALE GENOMIC DNA]</scope>
    <source>
        <strain evidence="1 2">JCM 21544</strain>
    </source>
</reference>
<evidence type="ECO:0000313" key="2">
    <source>
        <dbReference type="Proteomes" id="UP000198706"/>
    </source>
</evidence>
<dbReference type="Proteomes" id="UP000198706">
    <property type="component" value="Unassembled WGS sequence"/>
</dbReference>
<dbReference type="Pfam" id="PF05932">
    <property type="entry name" value="CesT"/>
    <property type="match status" value="1"/>
</dbReference>
<dbReference type="AlphaFoldDB" id="A0A1G9LII7"/>
<name>A0A1G9LII7_9PSED</name>
<keyword evidence="2" id="KW-1185">Reference proteome</keyword>
<dbReference type="SUPFAM" id="SSF69635">
    <property type="entry name" value="Type III secretory system chaperone-like"/>
    <property type="match status" value="1"/>
</dbReference>
<dbReference type="EMBL" id="FNFD01000025">
    <property type="protein sequence ID" value="SDL61750.1"/>
    <property type="molecule type" value="Genomic_DNA"/>
</dbReference>
<sequence length="162" mass="18106">MYPQDARAWLTEAFSRGRTGLGNTLVFDAQGQAVVHAPEGVSCLLWIPDQDARWHLYASLREVDPRSDGHFLAMALALNLQSVLMQDTHIGLNPETRQLLLHRVVAIDMATLDAPATLRHFIGRCVYLREELEKALVSAGRPSRAETPAAFHSSFSFHQRFA</sequence>
<gene>
    <name evidence="1" type="ORF">SAMN05216186_12527</name>
</gene>
<dbReference type="STRING" id="137658.SAMN05216186_12527"/>
<organism evidence="1 2">
    <name type="scientific">Pseudomonas indica</name>
    <dbReference type="NCBI Taxonomy" id="137658"/>
    <lineage>
        <taxon>Bacteria</taxon>
        <taxon>Pseudomonadati</taxon>
        <taxon>Pseudomonadota</taxon>
        <taxon>Gammaproteobacteria</taxon>
        <taxon>Pseudomonadales</taxon>
        <taxon>Pseudomonadaceae</taxon>
        <taxon>Pseudomonas</taxon>
    </lineage>
</organism>
<dbReference type="CDD" id="cd17034">
    <property type="entry name" value="T3SC_IA_ShcO1-like"/>
    <property type="match status" value="1"/>
</dbReference>
<accession>A0A1G9LII7</accession>
<evidence type="ECO:0000313" key="1">
    <source>
        <dbReference type="EMBL" id="SDL61750.1"/>
    </source>
</evidence>
<protein>
    <submittedName>
        <fullName evidence="1">Tir chaperone protein (CesT) family protein</fullName>
    </submittedName>
</protein>
<proteinExistence type="predicted"/>
<dbReference type="GO" id="GO:0030254">
    <property type="term" value="P:protein secretion by the type III secretion system"/>
    <property type="evidence" value="ECO:0007669"/>
    <property type="project" value="InterPro"/>
</dbReference>
<dbReference type="RefSeq" id="WP_084339256.1">
    <property type="nucleotide sequence ID" value="NZ_FNFD01000025.1"/>
</dbReference>